<dbReference type="PANTHER" id="PTHR34136:SF1">
    <property type="entry name" value="UDP-N-ACETYL-D-MANNOSAMINURONIC ACID TRANSFERASE"/>
    <property type="match status" value="1"/>
</dbReference>
<comment type="caution">
    <text evidence="3">The sequence shown here is derived from an EMBL/GenBank/DDBJ whole genome shotgun (WGS) entry which is preliminary data.</text>
</comment>
<dbReference type="NCBIfam" id="TIGR00696">
    <property type="entry name" value="wecG_tagA_cpsF"/>
    <property type="match status" value="1"/>
</dbReference>
<dbReference type="GO" id="GO:0016758">
    <property type="term" value="F:hexosyltransferase activity"/>
    <property type="evidence" value="ECO:0007669"/>
    <property type="project" value="TreeGrafter"/>
</dbReference>
<evidence type="ECO:0000313" key="3">
    <source>
        <dbReference type="EMBL" id="TQF00880.1"/>
    </source>
</evidence>
<dbReference type="Proteomes" id="UP000315400">
    <property type="component" value="Unassembled WGS sequence"/>
</dbReference>
<dbReference type="CDD" id="cd06533">
    <property type="entry name" value="Glyco_transf_WecG_TagA"/>
    <property type="match status" value="1"/>
</dbReference>
<reference evidence="3 4" key="1">
    <citation type="submission" date="2019-06" db="EMBL/GenBank/DDBJ databases">
        <title>Metagenome assembled Genome of Spiribacter salinus SL48-SHIP from the microbial mat of Salt Lake 48 (Novosibirsk region, Russia).</title>
        <authorList>
            <person name="Shipova A."/>
            <person name="Rozanov A.S."/>
            <person name="Bryanskaya A.V."/>
            <person name="Peltek S.E."/>
        </authorList>
    </citation>
    <scope>NUCLEOTIDE SEQUENCE [LARGE SCALE GENOMIC DNA]</scope>
    <source>
        <strain evidence="3">SL48-SHIP-2</strain>
    </source>
</reference>
<dbReference type="AlphaFoldDB" id="A0A540VVU2"/>
<dbReference type="InterPro" id="IPR004629">
    <property type="entry name" value="WecG_TagA_CpsF"/>
</dbReference>
<name>A0A540VVU2_9GAMM</name>
<keyword evidence="2 3" id="KW-0808">Transferase</keyword>
<keyword evidence="1" id="KW-0328">Glycosyltransferase</keyword>
<dbReference type="PANTHER" id="PTHR34136">
    <property type="match status" value="1"/>
</dbReference>
<evidence type="ECO:0000256" key="1">
    <source>
        <dbReference type="ARBA" id="ARBA00022676"/>
    </source>
</evidence>
<sequence length="250" mass="26985">MFFRVQGKEIRLTHPDRESLFKAVEARFVASDGFALATLNLDHLVKLRKDSAFADAYAAQDFVVADGNPVVWLSRLSGQSVKLVPGADMVLPLAELAARSGVKVALFGATQDSLEVSAEVLKAKVPALEIVACIAPPLGFDPLGQEAGHLLDELQATEAGLVFLALGAPKQEIFAARGRKKAPGIGFASIGAGLDFHSGAQNRAPRWMRRLALEWVWRLGSDPKRLGPRYARCLALLPGLALEALRQRRS</sequence>
<gene>
    <name evidence="3" type="ORF">FKY71_01125</name>
</gene>
<organism evidence="3 4">
    <name type="scientific">Spiribacter salinus</name>
    <dbReference type="NCBI Taxonomy" id="1335746"/>
    <lineage>
        <taxon>Bacteria</taxon>
        <taxon>Pseudomonadati</taxon>
        <taxon>Pseudomonadota</taxon>
        <taxon>Gammaproteobacteria</taxon>
        <taxon>Chromatiales</taxon>
        <taxon>Ectothiorhodospiraceae</taxon>
        <taxon>Spiribacter</taxon>
    </lineage>
</organism>
<evidence type="ECO:0000256" key="2">
    <source>
        <dbReference type="ARBA" id="ARBA00022679"/>
    </source>
</evidence>
<proteinExistence type="predicted"/>
<dbReference type="EMBL" id="VIFK01000003">
    <property type="protein sequence ID" value="TQF00880.1"/>
    <property type="molecule type" value="Genomic_DNA"/>
</dbReference>
<evidence type="ECO:0000313" key="4">
    <source>
        <dbReference type="Proteomes" id="UP000315400"/>
    </source>
</evidence>
<dbReference type="Pfam" id="PF03808">
    <property type="entry name" value="Glyco_tran_WecG"/>
    <property type="match status" value="1"/>
</dbReference>
<protein>
    <submittedName>
        <fullName evidence="3">WecB/TagA/CpsF family glycosyltransferase</fullName>
    </submittedName>
</protein>
<accession>A0A540VVU2</accession>